<reference evidence="1" key="1">
    <citation type="submission" date="2023-03" db="EMBL/GenBank/DDBJ databases">
        <authorList>
            <person name="Julca I."/>
        </authorList>
    </citation>
    <scope>NUCLEOTIDE SEQUENCE</scope>
</reference>
<dbReference type="AlphaFoldDB" id="A0AAV1DDB0"/>
<dbReference type="PANTHER" id="PTHR35702:SF2">
    <property type="match status" value="1"/>
</dbReference>
<evidence type="ECO:0000313" key="2">
    <source>
        <dbReference type="Proteomes" id="UP001161247"/>
    </source>
</evidence>
<name>A0AAV1DDB0_OLDCO</name>
<dbReference type="Proteomes" id="UP001161247">
    <property type="component" value="Chromosome 5"/>
</dbReference>
<protein>
    <submittedName>
        <fullName evidence="1">OLC1v1003684C1</fullName>
    </submittedName>
</protein>
<sequence>MLIAAEKSRQLTGSLDSSTGGMTRKERFTFLDCFDMRYGTLACLLKEVIKFTLYYIRAVHVHKVKTSATQKSLTDNLSKGKTLEEAINSARQAGNASARRASLEVKHIIVPLMTSVWDLIETLYVGGTPAEGTVRCISGFIGAYGGGLIGEGDAGWLGFLLGSQMGGWVGGRIGLMAYDTWNGVLHLIQVLNSLPIAK</sequence>
<dbReference type="EMBL" id="OX459122">
    <property type="protein sequence ID" value="CAI9104893.1"/>
    <property type="molecule type" value="Genomic_DNA"/>
</dbReference>
<gene>
    <name evidence="1" type="ORF">OLC1_LOCUS13713</name>
</gene>
<keyword evidence="2" id="KW-1185">Reference proteome</keyword>
<evidence type="ECO:0000313" key="1">
    <source>
        <dbReference type="EMBL" id="CAI9104893.1"/>
    </source>
</evidence>
<accession>A0AAV1DDB0</accession>
<dbReference type="PANTHER" id="PTHR35702">
    <property type="entry name" value="EXPRESSED PROTEIN"/>
    <property type="match status" value="1"/>
</dbReference>
<organism evidence="1 2">
    <name type="scientific">Oldenlandia corymbosa var. corymbosa</name>
    <dbReference type="NCBI Taxonomy" id="529605"/>
    <lineage>
        <taxon>Eukaryota</taxon>
        <taxon>Viridiplantae</taxon>
        <taxon>Streptophyta</taxon>
        <taxon>Embryophyta</taxon>
        <taxon>Tracheophyta</taxon>
        <taxon>Spermatophyta</taxon>
        <taxon>Magnoliopsida</taxon>
        <taxon>eudicotyledons</taxon>
        <taxon>Gunneridae</taxon>
        <taxon>Pentapetalae</taxon>
        <taxon>asterids</taxon>
        <taxon>lamiids</taxon>
        <taxon>Gentianales</taxon>
        <taxon>Rubiaceae</taxon>
        <taxon>Rubioideae</taxon>
        <taxon>Spermacoceae</taxon>
        <taxon>Hedyotis-Oldenlandia complex</taxon>
        <taxon>Oldenlandia</taxon>
    </lineage>
</organism>
<proteinExistence type="predicted"/>